<dbReference type="AlphaFoldDB" id="A0A6V8NM11"/>
<reference evidence="1 2" key="1">
    <citation type="journal article" date="2020" name="Front. Microbiol.">
        <title>Single-cell genomics of novel Actinobacteria with the Wood-Ljungdahl pathway discovered in a serpentinizing system.</title>
        <authorList>
            <person name="Merino N."/>
            <person name="Kawai M."/>
            <person name="Boyd E.S."/>
            <person name="Colman D.R."/>
            <person name="McGlynn S.E."/>
            <person name="Nealson K.H."/>
            <person name="Kurokawa K."/>
            <person name="Hongoh Y."/>
        </authorList>
    </citation>
    <scope>NUCLEOTIDE SEQUENCE [LARGE SCALE GENOMIC DNA]</scope>
    <source>
        <strain evidence="1 2">S03</strain>
    </source>
</reference>
<proteinExistence type="predicted"/>
<evidence type="ECO:0000313" key="2">
    <source>
        <dbReference type="Proteomes" id="UP000574717"/>
    </source>
</evidence>
<feature type="non-terminal residue" evidence="1">
    <location>
        <position position="1"/>
    </location>
</feature>
<name>A0A6V8NM11_9ACTN</name>
<accession>A0A6V8NM11</accession>
<evidence type="ECO:0000313" key="1">
    <source>
        <dbReference type="EMBL" id="GFP20404.1"/>
    </source>
</evidence>
<gene>
    <name evidence="1" type="ORF">HKBW3S03_01906</name>
</gene>
<dbReference type="EMBL" id="BLRU01000410">
    <property type="protein sequence ID" value="GFP20404.1"/>
    <property type="molecule type" value="Genomic_DNA"/>
</dbReference>
<dbReference type="InterPro" id="IPR008928">
    <property type="entry name" value="6-hairpin_glycosidase_sf"/>
</dbReference>
<dbReference type="GO" id="GO:0005975">
    <property type="term" value="P:carbohydrate metabolic process"/>
    <property type="evidence" value="ECO:0007669"/>
    <property type="project" value="InterPro"/>
</dbReference>
<comment type="caution">
    <text evidence="1">The sequence shown here is derived from an EMBL/GenBank/DDBJ whole genome shotgun (WGS) entry which is preliminary data.</text>
</comment>
<protein>
    <submittedName>
        <fullName evidence="1">Uncharacterized protein</fullName>
    </submittedName>
</protein>
<dbReference type="SUPFAM" id="SSF48208">
    <property type="entry name" value="Six-hairpin glycosidases"/>
    <property type="match status" value="1"/>
</dbReference>
<organism evidence="1 2">
    <name type="scientific">Candidatus Hakubella thermalkaliphila</name>
    <dbReference type="NCBI Taxonomy" id="2754717"/>
    <lineage>
        <taxon>Bacteria</taxon>
        <taxon>Bacillati</taxon>
        <taxon>Actinomycetota</taxon>
        <taxon>Actinomycetota incertae sedis</taxon>
        <taxon>Candidatus Hakubellales</taxon>
        <taxon>Candidatus Hakubellaceae</taxon>
        <taxon>Candidatus Hakubella</taxon>
    </lineage>
</organism>
<dbReference type="RefSeq" id="WP_176237353.1">
    <property type="nucleotide sequence ID" value="NZ_BLRU01000410.1"/>
</dbReference>
<sequence length="68" mass="7299">FIRSLLGLGPNLPQGKLILAPVLPSGITSLRLEGVPMGSSRLSLEVRDGKVKLLKAPPRLEIVLEEKS</sequence>
<dbReference type="Proteomes" id="UP000574717">
    <property type="component" value="Unassembled WGS sequence"/>
</dbReference>